<sequence>MFSNPARSTSNQPETHSVRWSHDHFPTRPIFILQFADCRCRLSIVQRGTPAFIGGGGSARGTGAGPRAAPMGFREDTRRAGFTPGAGPEPSPDRFRPSLYSRPFRNTLIPDVIAFRHSL</sequence>
<comment type="caution">
    <text evidence="2">The sequence shown here is derived from an EMBL/GenBank/DDBJ whole genome shotgun (WGS) entry which is preliminary data.</text>
</comment>
<reference evidence="2 3" key="1">
    <citation type="submission" date="2012-10" db="EMBL/GenBank/DDBJ databases">
        <title>Genome assembly of Amycolatopsis azurea DSM 43854.</title>
        <authorList>
            <person name="Khatri I."/>
            <person name="Kaur I."/>
            <person name="Subramanian S."/>
            <person name="Mayilraj S."/>
        </authorList>
    </citation>
    <scope>NUCLEOTIDE SEQUENCE [LARGE SCALE GENOMIC DNA]</scope>
    <source>
        <strain evidence="2 3">DSM 43854</strain>
    </source>
</reference>
<feature type="region of interest" description="Disordered" evidence="1">
    <location>
        <begin position="1"/>
        <end position="21"/>
    </location>
</feature>
<dbReference type="AlphaFoldDB" id="M2PU75"/>
<accession>M2PU75</accession>
<feature type="compositionally biased region" description="Gly residues" evidence="1">
    <location>
        <begin position="53"/>
        <end position="64"/>
    </location>
</feature>
<evidence type="ECO:0000313" key="3">
    <source>
        <dbReference type="Proteomes" id="UP000014137"/>
    </source>
</evidence>
<dbReference type="EMBL" id="ANMG01000081">
    <property type="protein sequence ID" value="EMD23085.1"/>
    <property type="molecule type" value="Genomic_DNA"/>
</dbReference>
<dbReference type="Proteomes" id="UP000014137">
    <property type="component" value="Unassembled WGS sequence"/>
</dbReference>
<organism evidence="2 3">
    <name type="scientific">Amycolatopsis azurea DSM 43854</name>
    <dbReference type="NCBI Taxonomy" id="1238180"/>
    <lineage>
        <taxon>Bacteria</taxon>
        <taxon>Bacillati</taxon>
        <taxon>Actinomycetota</taxon>
        <taxon>Actinomycetes</taxon>
        <taxon>Pseudonocardiales</taxon>
        <taxon>Pseudonocardiaceae</taxon>
        <taxon>Amycolatopsis</taxon>
    </lineage>
</organism>
<feature type="compositionally biased region" description="Polar residues" evidence="1">
    <location>
        <begin position="1"/>
        <end position="15"/>
    </location>
</feature>
<proteinExistence type="predicted"/>
<gene>
    <name evidence="2" type="ORF">C791_7755</name>
</gene>
<name>M2PU75_9PSEU</name>
<evidence type="ECO:0000313" key="2">
    <source>
        <dbReference type="EMBL" id="EMD23085.1"/>
    </source>
</evidence>
<protein>
    <submittedName>
        <fullName evidence="2">Uncharacterized protein</fullName>
    </submittedName>
</protein>
<dbReference type="PATRIC" id="fig|1238180.3.peg.7226"/>
<feature type="region of interest" description="Disordered" evidence="1">
    <location>
        <begin position="51"/>
        <end position="100"/>
    </location>
</feature>
<evidence type="ECO:0000256" key="1">
    <source>
        <dbReference type="SAM" id="MobiDB-lite"/>
    </source>
</evidence>